<evidence type="ECO:0000313" key="2">
    <source>
        <dbReference type="EMBL" id="QQK39627.1"/>
    </source>
</evidence>
<feature type="region of interest" description="Disordered" evidence="1">
    <location>
        <begin position="155"/>
        <end position="186"/>
    </location>
</feature>
<dbReference type="AlphaFoldDB" id="A0A7T6XEF8"/>
<dbReference type="KEGG" id="pdp:PDIP_20480"/>
<gene>
    <name evidence="2" type="ORF">Pdw03_2481</name>
</gene>
<protein>
    <submittedName>
        <fullName evidence="2">Chitotriosidase-1</fullName>
    </submittedName>
</protein>
<dbReference type="Proteomes" id="UP000595662">
    <property type="component" value="Chromosome 1"/>
</dbReference>
<organism evidence="2 3">
    <name type="scientific">Penicillium digitatum</name>
    <name type="common">Green mold</name>
    <dbReference type="NCBI Taxonomy" id="36651"/>
    <lineage>
        <taxon>Eukaryota</taxon>
        <taxon>Fungi</taxon>
        <taxon>Dikarya</taxon>
        <taxon>Ascomycota</taxon>
        <taxon>Pezizomycotina</taxon>
        <taxon>Eurotiomycetes</taxon>
        <taxon>Eurotiomycetidae</taxon>
        <taxon>Eurotiales</taxon>
        <taxon>Aspergillaceae</taxon>
        <taxon>Penicillium</taxon>
    </lineage>
</organism>
<dbReference type="GeneID" id="26230371"/>
<accession>A0A7T6XEF8</accession>
<proteinExistence type="predicted"/>
<sequence length="308" mass="33702">MPDSCGAGTYAVAHKIQRSESQDLPSHIKRSFSRPSLVYDLELSDLKQIKRDSGDIYIRIDYSNEFNYWKSITQGEPAKATARLMSMYVVPLKWTPTFNPSGFSRAPGICALGPSFNVEASLVAKGHSLDTKFTANVIAGNGQYTKSNLPLMLGNPDGHVTNDVSRNPSSGGLSVDPSEKRSNTKRDTGTVLVLQLKFESKMNISLNAFKSTLLNLDFQVPDQVDSFLRIKDGGSVTWTNSRVTLGVVQTGDLPRWDRIADHPVGTNGQVNVLHQSGCDAPDANRDTPDTREDALFDLGDFVAYLGNT</sequence>
<feature type="compositionally biased region" description="Basic and acidic residues" evidence="1">
    <location>
        <begin position="177"/>
        <end position="186"/>
    </location>
</feature>
<evidence type="ECO:0000313" key="3">
    <source>
        <dbReference type="Proteomes" id="UP000595662"/>
    </source>
</evidence>
<name>A0A7T6XEF8_PENDI</name>
<dbReference type="VEuPathDB" id="FungiDB:PDIP_20480"/>
<reference evidence="2 3" key="1">
    <citation type="submission" date="2020-08" db="EMBL/GenBank/DDBJ databases">
        <title>The completed genome sequence of the pathogenic ascomycete fungus Penicillium digitatum.</title>
        <authorList>
            <person name="Wang M."/>
        </authorList>
    </citation>
    <scope>NUCLEOTIDE SEQUENCE [LARGE SCALE GENOMIC DNA]</scope>
    <source>
        <strain evidence="2 3">PdW03</strain>
    </source>
</reference>
<feature type="compositionally biased region" description="Polar residues" evidence="1">
    <location>
        <begin position="162"/>
        <end position="172"/>
    </location>
</feature>
<evidence type="ECO:0000256" key="1">
    <source>
        <dbReference type="SAM" id="MobiDB-lite"/>
    </source>
</evidence>
<dbReference type="EMBL" id="CP060774">
    <property type="protein sequence ID" value="QQK39627.1"/>
    <property type="molecule type" value="Genomic_DNA"/>
</dbReference>
<dbReference type="RefSeq" id="XP_014537224.2">
    <property type="nucleotide sequence ID" value="XM_014681738.2"/>
</dbReference>